<dbReference type="Proteomes" id="UP001363010">
    <property type="component" value="Unassembled WGS sequence"/>
</dbReference>
<dbReference type="PROSITE" id="PS00198">
    <property type="entry name" value="4FE4S_FER_1"/>
    <property type="match status" value="1"/>
</dbReference>
<keyword evidence="7 12" id="KW-0479">Metal-binding</keyword>
<dbReference type="EMBL" id="JBBKZV010000002">
    <property type="protein sequence ID" value="MEJ8821253.1"/>
    <property type="molecule type" value="Genomic_DNA"/>
</dbReference>
<dbReference type="PRINTS" id="PR00354">
    <property type="entry name" value="7FE8SFRDOXIN"/>
</dbReference>
<feature type="compositionally biased region" description="Polar residues" evidence="13">
    <location>
        <begin position="114"/>
        <end position="124"/>
    </location>
</feature>
<evidence type="ECO:0000256" key="2">
    <source>
        <dbReference type="ARBA" id="ARBA00001966"/>
    </source>
</evidence>
<dbReference type="Gene3D" id="3.30.70.20">
    <property type="match status" value="1"/>
</dbReference>
<evidence type="ECO:0000256" key="13">
    <source>
        <dbReference type="SAM" id="MobiDB-lite"/>
    </source>
</evidence>
<evidence type="ECO:0000256" key="11">
    <source>
        <dbReference type="ARBA" id="ARBA00023014"/>
    </source>
</evidence>
<accession>A0ABU8VUY3</accession>
<dbReference type="PANTHER" id="PTHR42859">
    <property type="entry name" value="OXIDOREDUCTASE"/>
    <property type="match status" value="1"/>
</dbReference>
<evidence type="ECO:0000256" key="4">
    <source>
        <dbReference type="ARBA" id="ARBA00013529"/>
    </source>
</evidence>
<evidence type="ECO:0000256" key="5">
    <source>
        <dbReference type="ARBA" id="ARBA00022448"/>
    </source>
</evidence>
<keyword evidence="5 12" id="KW-0813">Transport</keyword>
<evidence type="ECO:0000259" key="14">
    <source>
        <dbReference type="PROSITE" id="PS51379"/>
    </source>
</evidence>
<dbReference type="InterPro" id="IPR017900">
    <property type="entry name" value="4Fe4S_Fe_S_CS"/>
</dbReference>
<name>A0ABU8VUY3_9BURK</name>
<comment type="caution">
    <text evidence="15">The sequence shown here is derived from an EMBL/GenBank/DDBJ whole genome shotgun (WGS) entry which is preliminary data.</text>
</comment>
<keyword evidence="16" id="KW-1185">Reference proteome</keyword>
<dbReference type="PANTHER" id="PTHR42859:SF2">
    <property type="entry name" value="FERREDOXIN"/>
    <property type="match status" value="1"/>
</dbReference>
<evidence type="ECO:0000256" key="6">
    <source>
        <dbReference type="ARBA" id="ARBA00022485"/>
    </source>
</evidence>
<dbReference type="SUPFAM" id="SSF54862">
    <property type="entry name" value="4Fe-4S ferredoxins"/>
    <property type="match status" value="1"/>
</dbReference>
<proteinExistence type="predicted"/>
<evidence type="ECO:0000256" key="1">
    <source>
        <dbReference type="ARBA" id="ARBA00001927"/>
    </source>
</evidence>
<keyword evidence="9 12" id="KW-0249">Electron transport</keyword>
<comment type="cofactor">
    <cofactor evidence="1">
        <name>[3Fe-4S] cluster</name>
        <dbReference type="ChEBI" id="CHEBI:21137"/>
    </cofactor>
</comment>
<comment type="function">
    <text evidence="3 12">Ferredoxins are iron-sulfur proteins that transfer electrons in a wide variety of metabolic reactions.</text>
</comment>
<keyword evidence="10 12" id="KW-0408">Iron</keyword>
<keyword evidence="6 12" id="KW-0004">4Fe-4S</keyword>
<evidence type="ECO:0000256" key="12">
    <source>
        <dbReference type="RuleBase" id="RU365098"/>
    </source>
</evidence>
<feature type="domain" description="4Fe-4S ferredoxin-type" evidence="14">
    <location>
        <begin position="31"/>
        <end position="60"/>
    </location>
</feature>
<evidence type="ECO:0000313" key="15">
    <source>
        <dbReference type="EMBL" id="MEJ8821253.1"/>
    </source>
</evidence>
<dbReference type="InterPro" id="IPR000813">
    <property type="entry name" value="7Fe_ferredoxin"/>
</dbReference>
<keyword evidence="11 12" id="KW-0411">Iron-sulfur</keyword>
<reference evidence="15 16" key="1">
    <citation type="submission" date="2024-03" db="EMBL/GenBank/DDBJ databases">
        <title>Novel species of the genus Variovorax.</title>
        <authorList>
            <person name="Liu Q."/>
            <person name="Xin Y.-H."/>
        </authorList>
    </citation>
    <scope>NUCLEOTIDE SEQUENCE [LARGE SCALE GENOMIC DNA]</scope>
    <source>
        <strain evidence="15 16">KACC 18501</strain>
    </source>
</reference>
<evidence type="ECO:0000256" key="10">
    <source>
        <dbReference type="ARBA" id="ARBA00023004"/>
    </source>
</evidence>
<dbReference type="InterPro" id="IPR050294">
    <property type="entry name" value="RnfB_subfamily"/>
</dbReference>
<dbReference type="Pfam" id="PF00037">
    <property type="entry name" value="Fer4"/>
    <property type="match status" value="1"/>
</dbReference>
<comment type="cofactor">
    <cofactor evidence="2 12">
        <name>[4Fe-4S] cluster</name>
        <dbReference type="ChEBI" id="CHEBI:49883"/>
    </cofactor>
</comment>
<dbReference type="PROSITE" id="PS51379">
    <property type="entry name" value="4FE4S_FER_2"/>
    <property type="match status" value="1"/>
</dbReference>
<keyword evidence="8" id="KW-0677">Repeat</keyword>
<evidence type="ECO:0000313" key="16">
    <source>
        <dbReference type="Proteomes" id="UP001363010"/>
    </source>
</evidence>
<dbReference type="RefSeq" id="WP_340362307.1">
    <property type="nucleotide sequence ID" value="NZ_JBBKZV010000002.1"/>
</dbReference>
<evidence type="ECO:0000256" key="7">
    <source>
        <dbReference type="ARBA" id="ARBA00022723"/>
    </source>
</evidence>
<evidence type="ECO:0000256" key="8">
    <source>
        <dbReference type="ARBA" id="ARBA00022737"/>
    </source>
</evidence>
<organism evidence="15 16">
    <name type="scientific">Variovorax humicola</name>
    <dbReference type="NCBI Taxonomy" id="1769758"/>
    <lineage>
        <taxon>Bacteria</taxon>
        <taxon>Pseudomonadati</taxon>
        <taxon>Pseudomonadota</taxon>
        <taxon>Betaproteobacteria</taxon>
        <taxon>Burkholderiales</taxon>
        <taxon>Comamonadaceae</taxon>
        <taxon>Variovorax</taxon>
    </lineage>
</organism>
<evidence type="ECO:0000256" key="9">
    <source>
        <dbReference type="ARBA" id="ARBA00022982"/>
    </source>
</evidence>
<evidence type="ECO:0000256" key="3">
    <source>
        <dbReference type="ARBA" id="ARBA00003532"/>
    </source>
</evidence>
<dbReference type="InterPro" id="IPR017896">
    <property type="entry name" value="4Fe4S_Fe-S-bd"/>
</dbReference>
<dbReference type="NCBIfam" id="NF045480">
    <property type="entry name" value="FdxA_Actino"/>
    <property type="match status" value="1"/>
</dbReference>
<feature type="region of interest" description="Disordered" evidence="13">
    <location>
        <begin position="105"/>
        <end position="124"/>
    </location>
</feature>
<sequence length="124" mass="13074">MAHVITAACIDVKDGACVHCCPVDCIYEGERTLYIHPDECIDCGVCVSACPTQAIYEEILLPPEMAHFVAINREFFGAEVSGLGSPGGADARRVPCDHPRIAQEAPGAQAAGGSIQSMNLKETA</sequence>
<dbReference type="InterPro" id="IPR054830">
    <property type="entry name" value="FdxA_Actino"/>
</dbReference>
<gene>
    <name evidence="15" type="primary">fdxA</name>
    <name evidence="15" type="ORF">WKW80_04265</name>
</gene>
<protein>
    <recommendedName>
        <fullName evidence="4 12">Ferredoxin</fullName>
    </recommendedName>
</protein>